<accession>A0A8J4SQW6</accession>
<reference evidence="1" key="1">
    <citation type="submission" date="2019-05" db="EMBL/GenBank/DDBJ databases">
        <title>Annotation for the trematode Paragonimus heterotremus.</title>
        <authorList>
            <person name="Choi Y.-J."/>
        </authorList>
    </citation>
    <scope>NUCLEOTIDE SEQUENCE</scope>
    <source>
        <strain evidence="1">LC</strain>
    </source>
</reference>
<gene>
    <name evidence="1" type="ORF">PHET_02084</name>
</gene>
<evidence type="ECO:0000313" key="1">
    <source>
        <dbReference type="EMBL" id="KAF5404328.1"/>
    </source>
</evidence>
<dbReference type="EMBL" id="LUCH01000782">
    <property type="protein sequence ID" value="KAF5404328.1"/>
    <property type="molecule type" value="Genomic_DNA"/>
</dbReference>
<dbReference type="OrthoDB" id="6226400at2759"/>
<sequence length="391" mass="43298">MVSVLGTSTLFIRLGIRHFIKMTYLNGMFCHQCVQLNDTVLPDTKLIPSSNRVRLTSIQSFLFTLHVLSKLTKWVLLYYTGCILLTSRSFSLSPEPLVSMPKKKSETLLNCWSTDNETEDSSESDCLPRQDADDFQAIFELEENSTFSAAGSSSVPATNTSRKRLPPGRLRRFAPSQITGQQKLEFPGMFVQGFRDGHVEFNIPGVLQDSLKPTDSIEVKINLFTTNHPAELTNSSVQDDNEQSQTRRFCTFDDPNQSSGFIPNPGPSGRFGQSWLRSEQTATPGIHLSGLPKESTTQLCSGTNVSQASVATHSDSQFGFSTEQPMFASQSLNLESRFISALRFGHDSTDSGLHLPCDPTLADLSEQRGVQPSHPSGISSRFVQFHSRCLL</sequence>
<name>A0A8J4SQW6_9TREM</name>
<protein>
    <submittedName>
        <fullName evidence="1">Uncharacterized protein</fullName>
    </submittedName>
</protein>
<proteinExistence type="predicted"/>
<evidence type="ECO:0000313" key="2">
    <source>
        <dbReference type="Proteomes" id="UP000748531"/>
    </source>
</evidence>
<dbReference type="AlphaFoldDB" id="A0A8J4SQW6"/>
<organism evidence="1 2">
    <name type="scientific">Paragonimus heterotremus</name>
    <dbReference type="NCBI Taxonomy" id="100268"/>
    <lineage>
        <taxon>Eukaryota</taxon>
        <taxon>Metazoa</taxon>
        <taxon>Spiralia</taxon>
        <taxon>Lophotrochozoa</taxon>
        <taxon>Platyhelminthes</taxon>
        <taxon>Trematoda</taxon>
        <taxon>Digenea</taxon>
        <taxon>Plagiorchiida</taxon>
        <taxon>Troglotremata</taxon>
        <taxon>Troglotrematidae</taxon>
        <taxon>Paragonimus</taxon>
    </lineage>
</organism>
<dbReference type="Proteomes" id="UP000748531">
    <property type="component" value="Unassembled WGS sequence"/>
</dbReference>
<keyword evidence="2" id="KW-1185">Reference proteome</keyword>
<comment type="caution">
    <text evidence="1">The sequence shown here is derived from an EMBL/GenBank/DDBJ whole genome shotgun (WGS) entry which is preliminary data.</text>
</comment>